<dbReference type="Proteomes" id="UP000614601">
    <property type="component" value="Unassembled WGS sequence"/>
</dbReference>
<keyword evidence="2" id="KW-1185">Reference proteome</keyword>
<reference evidence="1" key="1">
    <citation type="submission" date="2020-09" db="EMBL/GenBank/DDBJ databases">
        <authorList>
            <person name="Kikuchi T."/>
        </authorList>
    </citation>
    <scope>NUCLEOTIDE SEQUENCE</scope>
    <source>
        <strain evidence="1">SH1</strain>
    </source>
</reference>
<gene>
    <name evidence="1" type="ORF">BOKJ2_LOCUS5226</name>
</gene>
<dbReference type="EMBL" id="CAJFCW020000003">
    <property type="protein sequence ID" value="CAG9101407.1"/>
    <property type="molecule type" value="Genomic_DNA"/>
</dbReference>
<name>A0A811KD38_9BILA</name>
<accession>A0A811KD38</accession>
<dbReference type="EMBL" id="CAJFDH010000003">
    <property type="protein sequence ID" value="CAD5213705.1"/>
    <property type="molecule type" value="Genomic_DNA"/>
</dbReference>
<evidence type="ECO:0000313" key="2">
    <source>
        <dbReference type="Proteomes" id="UP000614601"/>
    </source>
</evidence>
<proteinExistence type="predicted"/>
<dbReference type="AlphaFoldDB" id="A0A811KD38"/>
<protein>
    <submittedName>
        <fullName evidence="1">Uncharacterized protein</fullName>
    </submittedName>
</protein>
<sequence>MDVNREFEKLMGFFELDLTVLKVKDTGIFNRVMHAYNNDTTVAADSTRNTFYTKICGNIEFWDAAEISAQCKCFYSSKTVIHCCCSKTPFMKNAVVRPSG</sequence>
<comment type="caution">
    <text evidence="1">The sequence shown here is derived from an EMBL/GenBank/DDBJ whole genome shotgun (WGS) entry which is preliminary data.</text>
</comment>
<dbReference type="Proteomes" id="UP000783686">
    <property type="component" value="Unassembled WGS sequence"/>
</dbReference>
<organism evidence="1 2">
    <name type="scientific">Bursaphelenchus okinawaensis</name>
    <dbReference type="NCBI Taxonomy" id="465554"/>
    <lineage>
        <taxon>Eukaryota</taxon>
        <taxon>Metazoa</taxon>
        <taxon>Ecdysozoa</taxon>
        <taxon>Nematoda</taxon>
        <taxon>Chromadorea</taxon>
        <taxon>Rhabditida</taxon>
        <taxon>Tylenchina</taxon>
        <taxon>Tylenchomorpha</taxon>
        <taxon>Aphelenchoidea</taxon>
        <taxon>Aphelenchoididae</taxon>
        <taxon>Bursaphelenchus</taxon>
    </lineage>
</organism>
<evidence type="ECO:0000313" key="1">
    <source>
        <dbReference type="EMBL" id="CAD5213705.1"/>
    </source>
</evidence>